<evidence type="ECO:0000256" key="2">
    <source>
        <dbReference type="ARBA" id="ARBA00023242"/>
    </source>
</evidence>
<evidence type="ECO:0000259" key="5">
    <source>
        <dbReference type="PROSITE" id="PS50188"/>
    </source>
</evidence>
<keyword evidence="7" id="KW-1185">Reference proteome</keyword>
<evidence type="ECO:0000256" key="3">
    <source>
        <dbReference type="ARBA" id="ARBA00038149"/>
    </source>
</evidence>
<dbReference type="OrthoDB" id="10266026at2759"/>
<dbReference type="PROSITE" id="PS50188">
    <property type="entry name" value="B302_SPRY"/>
    <property type="match status" value="1"/>
</dbReference>
<sequence length="625" mass="69371">MEASPQPAPTPPPQPAQRKRKRGPATSASPAPQDPAPVPEVLSRLDLSSRPQLSISRGPFLTPITDGSEFYKTDLTGLNRIGFRYSPAGINPPGHVLPCRTIESNPTAFRISWEDRSSFVSVTKDGLSLLGGKGFRSARCNAPIREGRWYMEVKILRGGGDCISEDGKREGSHVRVGWGRREAPLNGPVGLDGYSYGYRDKTGDKVSLSRPKTYGRPFTTGDVIGMYLCLPPRRQANPNDPHDPARLKRERIAIDLKGQEVFETLEYTQSKEMTNLMDYSGKSSTSTSIPSSSKKAKLPERGPPSTVKVKNPNLRPLPTLPDSHVAFFVNGECQGVAFQDLYDYLQLRQTASSRKGKERKRGKEGVKEHAPNPFDDGTLGYYPFISLFNEASVRLNPGPDFDFPPPPNIDALLFPDLPEAEEQRWRPCCERYSEFMTEQWELDALEEEEAASDFVRVAAAEKVLAEKKAQRDKKRQQAEARKKSKLAPQETPASPEDARPPTPTTPGQPSPLRHGIAYQNMDTEEDDYKESVLYNPSPLRHNALPVEAEAKEEPLSRQQTPVAYIPLKREEFRFDSGLSGPGMPHQRTKEVTPSRFLVGPGSSGLAALLNAEDAEMSPFVSEYKL</sequence>
<dbReference type="Gene3D" id="2.60.120.920">
    <property type="match status" value="1"/>
</dbReference>
<accession>A0A8H6W0N2</accession>
<dbReference type="SUPFAM" id="SSF49899">
    <property type="entry name" value="Concanavalin A-like lectins/glucanases"/>
    <property type="match status" value="1"/>
</dbReference>
<dbReference type="PANTHER" id="PTHR10598">
    <property type="entry name" value="SET1/ASH2 HISTONE METHYLTRANSFERASE COMPLEX SUBUNIT ASH2"/>
    <property type="match status" value="1"/>
</dbReference>
<name>A0A8H6W0N2_9AGAR</name>
<dbReference type="GO" id="GO:0048188">
    <property type="term" value="C:Set1C/COMPASS complex"/>
    <property type="evidence" value="ECO:0007669"/>
    <property type="project" value="InterPro"/>
</dbReference>
<comment type="similarity">
    <text evidence="3">Belongs to the cclA family.</text>
</comment>
<dbReference type="GeneID" id="59349544"/>
<dbReference type="SMART" id="SM00449">
    <property type="entry name" value="SPRY"/>
    <property type="match status" value="1"/>
</dbReference>
<organism evidence="6 7">
    <name type="scientific">Mycena indigotica</name>
    <dbReference type="NCBI Taxonomy" id="2126181"/>
    <lineage>
        <taxon>Eukaryota</taxon>
        <taxon>Fungi</taxon>
        <taxon>Dikarya</taxon>
        <taxon>Basidiomycota</taxon>
        <taxon>Agaricomycotina</taxon>
        <taxon>Agaricomycetes</taxon>
        <taxon>Agaricomycetidae</taxon>
        <taxon>Agaricales</taxon>
        <taxon>Marasmiineae</taxon>
        <taxon>Mycenaceae</taxon>
        <taxon>Mycena</taxon>
    </lineage>
</organism>
<dbReference type="Pfam" id="PF00622">
    <property type="entry name" value="SPRY"/>
    <property type="match status" value="1"/>
</dbReference>
<dbReference type="AlphaFoldDB" id="A0A8H6W0N2"/>
<dbReference type="RefSeq" id="XP_037216422.1">
    <property type="nucleotide sequence ID" value="XM_037367028.1"/>
</dbReference>
<feature type="compositionally biased region" description="Basic and acidic residues" evidence="4">
    <location>
        <begin position="361"/>
        <end position="370"/>
    </location>
</feature>
<proteinExistence type="inferred from homology"/>
<dbReference type="PANTHER" id="PTHR10598:SF0">
    <property type="entry name" value="SET1_ASH2 HISTONE METHYLTRANSFERASE COMPLEX SUBUNIT ASH2"/>
    <property type="match status" value="1"/>
</dbReference>
<feature type="compositionally biased region" description="Low complexity" evidence="4">
    <location>
        <begin position="280"/>
        <end position="293"/>
    </location>
</feature>
<feature type="region of interest" description="Disordered" evidence="4">
    <location>
        <begin position="1"/>
        <end position="39"/>
    </location>
</feature>
<evidence type="ECO:0000313" key="6">
    <source>
        <dbReference type="EMBL" id="KAF7295059.1"/>
    </source>
</evidence>
<dbReference type="GO" id="GO:0000976">
    <property type="term" value="F:transcription cis-regulatory region binding"/>
    <property type="evidence" value="ECO:0007669"/>
    <property type="project" value="TreeGrafter"/>
</dbReference>
<comment type="caution">
    <text evidence="6">The sequence shown here is derived from an EMBL/GenBank/DDBJ whole genome shotgun (WGS) entry which is preliminary data.</text>
</comment>
<feature type="compositionally biased region" description="Basic and acidic residues" evidence="4">
    <location>
        <begin position="465"/>
        <end position="481"/>
    </location>
</feature>
<dbReference type="CDD" id="cd12872">
    <property type="entry name" value="SPRY_Ash2"/>
    <property type="match status" value="1"/>
</dbReference>
<feature type="compositionally biased region" description="Pro residues" evidence="4">
    <location>
        <begin position="1"/>
        <end position="15"/>
    </location>
</feature>
<dbReference type="InterPro" id="IPR043136">
    <property type="entry name" value="B30.2/SPRY_sf"/>
</dbReference>
<dbReference type="InterPro" id="IPR003877">
    <property type="entry name" value="SPRY_dom"/>
</dbReference>
<feature type="compositionally biased region" description="Pro residues" evidence="4">
    <location>
        <begin position="500"/>
        <end position="509"/>
    </location>
</feature>
<protein>
    <submittedName>
        <fullName evidence="6">COMPASS complex protein</fullName>
    </submittedName>
</protein>
<gene>
    <name evidence="6" type="ORF">MIND_01044200</name>
</gene>
<feature type="region of interest" description="Disordered" evidence="4">
    <location>
        <begin position="352"/>
        <end position="372"/>
    </location>
</feature>
<keyword evidence="2" id="KW-0539">Nucleus</keyword>
<dbReference type="Proteomes" id="UP000636479">
    <property type="component" value="Unassembled WGS sequence"/>
</dbReference>
<dbReference type="InterPro" id="IPR037353">
    <property type="entry name" value="ASH2"/>
</dbReference>
<dbReference type="InterPro" id="IPR013320">
    <property type="entry name" value="ConA-like_dom_sf"/>
</dbReference>
<evidence type="ECO:0000313" key="7">
    <source>
        <dbReference type="Proteomes" id="UP000636479"/>
    </source>
</evidence>
<evidence type="ECO:0000256" key="1">
    <source>
        <dbReference type="ARBA" id="ARBA00004123"/>
    </source>
</evidence>
<dbReference type="InterPro" id="IPR001870">
    <property type="entry name" value="B30.2/SPRY"/>
</dbReference>
<dbReference type="EMBL" id="JACAZF010000009">
    <property type="protein sequence ID" value="KAF7295059.1"/>
    <property type="molecule type" value="Genomic_DNA"/>
</dbReference>
<feature type="domain" description="B30.2/SPRY" evidence="5">
    <location>
        <begin position="89"/>
        <end position="284"/>
    </location>
</feature>
<feature type="region of interest" description="Disordered" evidence="4">
    <location>
        <begin position="575"/>
        <end position="597"/>
    </location>
</feature>
<reference evidence="6" key="1">
    <citation type="submission" date="2020-05" db="EMBL/GenBank/DDBJ databases">
        <title>Mycena genomes resolve the evolution of fungal bioluminescence.</title>
        <authorList>
            <person name="Tsai I.J."/>
        </authorList>
    </citation>
    <scope>NUCLEOTIDE SEQUENCE</scope>
    <source>
        <strain evidence="6">171206Taipei</strain>
    </source>
</reference>
<evidence type="ECO:0000256" key="4">
    <source>
        <dbReference type="SAM" id="MobiDB-lite"/>
    </source>
</evidence>
<feature type="region of interest" description="Disordered" evidence="4">
    <location>
        <begin position="278"/>
        <end position="315"/>
    </location>
</feature>
<comment type="subcellular location">
    <subcellularLocation>
        <location evidence="1">Nucleus</location>
    </subcellularLocation>
</comment>
<feature type="region of interest" description="Disordered" evidence="4">
    <location>
        <begin position="465"/>
        <end position="515"/>
    </location>
</feature>